<proteinExistence type="predicted"/>
<gene>
    <name evidence="2" type="ORF">FHL15_000511</name>
</gene>
<name>A0A553IE06_9PEZI</name>
<reference evidence="3" key="1">
    <citation type="submission" date="2019-06" db="EMBL/GenBank/DDBJ databases">
        <title>Draft genome sequence of the griseofulvin-producing fungus Xylaria cubensis strain G536.</title>
        <authorList>
            <person name="Mead M.E."/>
            <person name="Raja H.A."/>
            <person name="Steenwyk J.L."/>
            <person name="Knowles S.L."/>
            <person name="Oberlies N.H."/>
            <person name="Rokas A."/>
        </authorList>
    </citation>
    <scope>NUCLEOTIDE SEQUENCE [LARGE SCALE GENOMIC DNA]</scope>
    <source>
        <strain evidence="3">G536</strain>
    </source>
</reference>
<keyword evidence="3" id="KW-1185">Reference proteome</keyword>
<accession>A0A553IE06</accession>
<evidence type="ECO:0000313" key="3">
    <source>
        <dbReference type="Proteomes" id="UP000319160"/>
    </source>
</evidence>
<comment type="caution">
    <text evidence="2">The sequence shown here is derived from an EMBL/GenBank/DDBJ whole genome shotgun (WGS) entry which is preliminary data.</text>
</comment>
<feature type="region of interest" description="Disordered" evidence="1">
    <location>
        <begin position="198"/>
        <end position="259"/>
    </location>
</feature>
<sequence>MSMMSETTLPQRGALSTDQGYKLEPVWFWSSDSTAHVHGIGTVELVVKDRPGVSDKTPLRILRLVDVLHVPNLPVNVIAAQPEIGDWISPKINSYIYDNDKNLVAYFPFNQNRLLGEPGDSVKHLLETSEQSAMSLVEPCVRLDKHIGPVAAPSNYPVECRIALADFPSYYVDRQIISWKEVEQLRWRTYKCMRQESALPTHDPTTSNAEDARKPRKRMRITSNNGNGAPSNSAEAGASRTAQHAQNSHKKVKFNDNLAVKSPPYSSSEFEYLRENGLLKPGDAEHRNGGCSSAGATVPIELDEGDEECTFEVIQSQSDPDASRRNGKPSQVTDKEYAEYMRERYPNIDKFFEARQLDISKAGDWDKAHSIMRSCISSPVPAPSVSSVTDPLGTLWLSGLGTTDECCDSSTESENIGLVSQNWLLRTVWLVVAISPVLARVMSRSWRSEDDRAIPASRKALVRTVRILWVRAVGSTAVVPTVAAHEANGLVQIGEYGKSVDVDGIAAGLGPGMLGFDEPRCCEMSLASGALSYL</sequence>
<dbReference type="OrthoDB" id="4232400at2759"/>
<dbReference type="AlphaFoldDB" id="A0A553IE06"/>
<evidence type="ECO:0000313" key="2">
    <source>
        <dbReference type="EMBL" id="TRX98437.1"/>
    </source>
</evidence>
<protein>
    <submittedName>
        <fullName evidence="2">Uncharacterized protein</fullName>
    </submittedName>
</protein>
<feature type="compositionally biased region" description="Low complexity" evidence="1">
    <location>
        <begin position="223"/>
        <end position="239"/>
    </location>
</feature>
<dbReference type="EMBL" id="VFLP01000002">
    <property type="protein sequence ID" value="TRX98437.1"/>
    <property type="molecule type" value="Genomic_DNA"/>
</dbReference>
<evidence type="ECO:0000256" key="1">
    <source>
        <dbReference type="SAM" id="MobiDB-lite"/>
    </source>
</evidence>
<organism evidence="2 3">
    <name type="scientific">Xylaria flabelliformis</name>
    <dbReference type="NCBI Taxonomy" id="2512241"/>
    <lineage>
        <taxon>Eukaryota</taxon>
        <taxon>Fungi</taxon>
        <taxon>Dikarya</taxon>
        <taxon>Ascomycota</taxon>
        <taxon>Pezizomycotina</taxon>
        <taxon>Sordariomycetes</taxon>
        <taxon>Xylariomycetidae</taxon>
        <taxon>Xylariales</taxon>
        <taxon>Xylariaceae</taxon>
        <taxon>Xylaria</taxon>
    </lineage>
</organism>
<feature type="region of interest" description="Disordered" evidence="1">
    <location>
        <begin position="315"/>
        <end position="335"/>
    </location>
</feature>
<dbReference type="Proteomes" id="UP000319160">
    <property type="component" value="Unassembled WGS sequence"/>
</dbReference>